<dbReference type="AlphaFoldDB" id="A0A183DKC9"/>
<evidence type="ECO:0000313" key="3">
    <source>
        <dbReference type="Proteomes" id="UP000271098"/>
    </source>
</evidence>
<evidence type="ECO:0000313" key="2">
    <source>
        <dbReference type="EMBL" id="VDK68877.1"/>
    </source>
</evidence>
<dbReference type="GO" id="GO:0051287">
    <property type="term" value="F:NAD binding"/>
    <property type="evidence" value="ECO:0007669"/>
    <property type="project" value="InterPro"/>
</dbReference>
<accession>A0A183DKC9</accession>
<dbReference type="Proteomes" id="UP000271098">
    <property type="component" value="Unassembled WGS sequence"/>
</dbReference>
<gene>
    <name evidence="2" type="ORF">GPUH_LOCUS9167</name>
</gene>
<keyword evidence="3" id="KW-1185">Reference proteome</keyword>
<dbReference type="WBParaSite" id="GPUH_0000918001-mRNA-1">
    <property type="protein sequence ID" value="GPUH_0000918001-mRNA-1"/>
    <property type="gene ID" value="GPUH_0000918001"/>
</dbReference>
<evidence type="ECO:0000259" key="1">
    <source>
        <dbReference type="Pfam" id="PF00389"/>
    </source>
</evidence>
<proteinExistence type="predicted"/>
<name>A0A183DKC9_9BILA</name>
<evidence type="ECO:0000313" key="4">
    <source>
        <dbReference type="WBParaSite" id="GPUH_0000918001-mRNA-1"/>
    </source>
</evidence>
<dbReference type="EMBL" id="UYRT01029040">
    <property type="protein sequence ID" value="VDK68877.1"/>
    <property type="molecule type" value="Genomic_DNA"/>
</dbReference>
<protein>
    <submittedName>
        <fullName evidence="4">2-Hacid_dh domain-containing protein</fullName>
    </submittedName>
</protein>
<reference evidence="4" key="1">
    <citation type="submission" date="2016-06" db="UniProtKB">
        <authorList>
            <consortium name="WormBaseParasite"/>
        </authorList>
    </citation>
    <scope>IDENTIFICATION</scope>
</reference>
<dbReference type="PROSITE" id="PS51257">
    <property type="entry name" value="PROKAR_LIPOPROTEIN"/>
    <property type="match status" value="1"/>
</dbReference>
<dbReference type="GO" id="GO:0016616">
    <property type="term" value="F:oxidoreductase activity, acting on the CH-OH group of donors, NAD or NADP as acceptor"/>
    <property type="evidence" value="ECO:0007669"/>
    <property type="project" value="InterPro"/>
</dbReference>
<sequence>MKITRLIRQSNALTVLVTACDLNVTRLSDKFNVIQWAESGTMPKKMLIEEVAAAHGLLCLLHDKIDAEVLSASNNLRVISTLSAGYDHIDLEECKKR</sequence>
<organism evidence="4">
    <name type="scientific">Gongylonema pulchrum</name>
    <dbReference type="NCBI Taxonomy" id="637853"/>
    <lineage>
        <taxon>Eukaryota</taxon>
        <taxon>Metazoa</taxon>
        <taxon>Ecdysozoa</taxon>
        <taxon>Nematoda</taxon>
        <taxon>Chromadorea</taxon>
        <taxon>Rhabditida</taxon>
        <taxon>Spirurina</taxon>
        <taxon>Spiruromorpha</taxon>
        <taxon>Spiruroidea</taxon>
        <taxon>Gongylonematidae</taxon>
        <taxon>Gongylonema</taxon>
    </lineage>
</organism>
<feature type="domain" description="D-isomer specific 2-hydroxyacid dehydrogenase catalytic" evidence="1">
    <location>
        <begin position="20"/>
        <end position="97"/>
    </location>
</feature>
<dbReference type="OrthoDB" id="5869871at2759"/>
<dbReference type="Pfam" id="PF00389">
    <property type="entry name" value="2-Hacid_dh"/>
    <property type="match status" value="1"/>
</dbReference>
<dbReference type="InterPro" id="IPR006139">
    <property type="entry name" value="D-isomer_2_OHA_DH_cat_dom"/>
</dbReference>
<dbReference type="SUPFAM" id="SSF52283">
    <property type="entry name" value="Formate/glycerate dehydrogenase catalytic domain-like"/>
    <property type="match status" value="1"/>
</dbReference>
<reference evidence="2 3" key="2">
    <citation type="submission" date="2018-11" db="EMBL/GenBank/DDBJ databases">
        <authorList>
            <consortium name="Pathogen Informatics"/>
        </authorList>
    </citation>
    <scope>NUCLEOTIDE SEQUENCE [LARGE SCALE GENOMIC DNA]</scope>
</reference>
<dbReference type="Gene3D" id="3.40.50.720">
    <property type="entry name" value="NAD(P)-binding Rossmann-like Domain"/>
    <property type="match status" value="1"/>
</dbReference>